<evidence type="ECO:0000313" key="3">
    <source>
        <dbReference type="Proteomes" id="UP000655410"/>
    </source>
</evidence>
<feature type="domain" description="AbiEi antitoxin N-terminal" evidence="1">
    <location>
        <begin position="7"/>
        <end position="52"/>
    </location>
</feature>
<name>A0ABQ2N6P4_9ACTN</name>
<sequence>MLLLSPLADLLDLQDGVIARRQVLEIAGESDATLRRRLRRGEWVTMHPGVYINHNGPRTWRQRSWGAVLYAWPAAAVSRLPGTSGGFLATC</sequence>
<gene>
    <name evidence="2" type="ORF">GCM10011584_00620</name>
</gene>
<reference evidence="3" key="1">
    <citation type="journal article" date="2019" name="Int. J. Syst. Evol. Microbiol.">
        <title>The Global Catalogue of Microorganisms (GCM) 10K type strain sequencing project: providing services to taxonomists for standard genome sequencing and annotation.</title>
        <authorList>
            <consortium name="The Broad Institute Genomics Platform"/>
            <consortium name="The Broad Institute Genome Sequencing Center for Infectious Disease"/>
            <person name="Wu L."/>
            <person name="Ma J."/>
        </authorList>
    </citation>
    <scope>NUCLEOTIDE SEQUENCE [LARGE SCALE GENOMIC DNA]</scope>
    <source>
        <strain evidence="3">CGMCC 4.7371</strain>
    </source>
</reference>
<dbReference type="Pfam" id="PF13338">
    <property type="entry name" value="AbiEi_4"/>
    <property type="match status" value="1"/>
</dbReference>
<organism evidence="2 3">
    <name type="scientific">Nocardioides phosphati</name>
    <dbReference type="NCBI Taxonomy" id="1867775"/>
    <lineage>
        <taxon>Bacteria</taxon>
        <taxon>Bacillati</taxon>
        <taxon>Actinomycetota</taxon>
        <taxon>Actinomycetes</taxon>
        <taxon>Propionibacteriales</taxon>
        <taxon>Nocardioidaceae</taxon>
        <taxon>Nocardioides</taxon>
    </lineage>
</organism>
<dbReference type="Proteomes" id="UP000655410">
    <property type="component" value="Unassembled WGS sequence"/>
</dbReference>
<keyword evidence="3" id="KW-1185">Reference proteome</keyword>
<dbReference type="EMBL" id="BMNI01000001">
    <property type="protein sequence ID" value="GGO84029.1"/>
    <property type="molecule type" value="Genomic_DNA"/>
</dbReference>
<comment type="caution">
    <text evidence="2">The sequence shown here is derived from an EMBL/GenBank/DDBJ whole genome shotgun (WGS) entry which is preliminary data.</text>
</comment>
<dbReference type="InterPro" id="IPR025159">
    <property type="entry name" value="AbiEi_N"/>
</dbReference>
<accession>A0ABQ2N6P4</accession>
<proteinExistence type="predicted"/>
<evidence type="ECO:0000259" key="1">
    <source>
        <dbReference type="Pfam" id="PF13338"/>
    </source>
</evidence>
<evidence type="ECO:0000313" key="2">
    <source>
        <dbReference type="EMBL" id="GGO84029.1"/>
    </source>
</evidence>
<dbReference type="RefSeq" id="WP_188781799.1">
    <property type="nucleotide sequence ID" value="NZ_BMNI01000001.1"/>
</dbReference>
<protein>
    <recommendedName>
        <fullName evidence="1">AbiEi antitoxin N-terminal domain-containing protein</fullName>
    </recommendedName>
</protein>